<dbReference type="OrthoDB" id="1258529at2"/>
<dbReference type="NCBIfam" id="TIGR01446">
    <property type="entry name" value="DnaD_dom"/>
    <property type="match status" value="1"/>
</dbReference>
<keyword evidence="4" id="KW-1185">Reference proteome</keyword>
<dbReference type="InterPro" id="IPR006343">
    <property type="entry name" value="DnaB/C_C"/>
</dbReference>
<dbReference type="Pfam" id="PF07261">
    <property type="entry name" value="DnaB_2"/>
    <property type="match status" value="1"/>
</dbReference>
<comment type="similarity">
    <text evidence="1">Belongs to the DnaB/DnaD family.</text>
</comment>
<organism evidence="3 4">
    <name type="scientific">Evansella caseinilytica</name>
    <dbReference type="NCBI Taxonomy" id="1503961"/>
    <lineage>
        <taxon>Bacteria</taxon>
        <taxon>Bacillati</taxon>
        <taxon>Bacillota</taxon>
        <taxon>Bacilli</taxon>
        <taxon>Bacillales</taxon>
        <taxon>Bacillaceae</taxon>
        <taxon>Evansella</taxon>
    </lineage>
</organism>
<evidence type="ECO:0000313" key="3">
    <source>
        <dbReference type="EMBL" id="SDZ68782.1"/>
    </source>
</evidence>
<evidence type="ECO:0000256" key="1">
    <source>
        <dbReference type="ARBA" id="ARBA00093462"/>
    </source>
</evidence>
<dbReference type="PANTHER" id="PTHR37293:SF5">
    <property type="entry name" value="DNA REPLICATION PROTEIN"/>
    <property type="match status" value="1"/>
</dbReference>
<dbReference type="AlphaFoldDB" id="A0A1H3V261"/>
<dbReference type="Proteomes" id="UP000198935">
    <property type="component" value="Unassembled WGS sequence"/>
</dbReference>
<protein>
    <submittedName>
        <fullName evidence="3">DnaD and phage-associated domain-containing protein</fullName>
    </submittedName>
</protein>
<accession>A0A1H3V261</accession>
<gene>
    <name evidence="3" type="ORF">SAMN05421736_1399</name>
</gene>
<dbReference type="PANTHER" id="PTHR37293">
    <property type="entry name" value="PHAGE REPLICATION PROTEIN-RELATED"/>
    <property type="match status" value="1"/>
</dbReference>
<evidence type="ECO:0000259" key="2">
    <source>
        <dbReference type="Pfam" id="PF07261"/>
    </source>
</evidence>
<reference evidence="4" key="1">
    <citation type="submission" date="2016-10" db="EMBL/GenBank/DDBJ databases">
        <authorList>
            <person name="Varghese N."/>
            <person name="Submissions S."/>
        </authorList>
    </citation>
    <scope>NUCLEOTIDE SEQUENCE [LARGE SCALE GENOMIC DNA]</scope>
    <source>
        <strain evidence="4">SP</strain>
    </source>
</reference>
<dbReference type="InterPro" id="IPR034829">
    <property type="entry name" value="DnaD-like_sf"/>
</dbReference>
<evidence type="ECO:0000313" key="4">
    <source>
        <dbReference type="Proteomes" id="UP000198935"/>
    </source>
</evidence>
<proteinExistence type="inferred from homology"/>
<dbReference type="EMBL" id="FNPI01000039">
    <property type="protein sequence ID" value="SDZ68782.1"/>
    <property type="molecule type" value="Genomic_DNA"/>
</dbReference>
<sequence length="309" mass="36524">MGALYEDELQRLSIDTLESHGWIYKKAEELSEETMINVKPKAMRDYLKQLVKAGWLEERRNPKVKMDRTLQYRVNILNIQLDLLALGYNLDGYPLPVVKREKEYTYFPEENSNVQKDVSTGEKENRKVEKEKAIPEITNIDLFKEMKEEKEEHSQPTETHFQNENHPYEFYRENFGDLTSYVRTLINHWLSASVFTEPEKVMTLAMKTALKNNVLHYSYVNKILEDWQQKGVKTEAQALAVMQTYKQKQKKTTFVNRKTPSVSHGPIPKWLYDENYGKEPYDPEELERLKAEVAEKKRQLKAQRRNLGL</sequence>
<dbReference type="SUPFAM" id="SSF158499">
    <property type="entry name" value="DnaD domain-like"/>
    <property type="match status" value="1"/>
</dbReference>
<name>A0A1H3V261_9BACI</name>
<dbReference type="Gene3D" id="1.10.10.630">
    <property type="entry name" value="DnaD domain-like"/>
    <property type="match status" value="1"/>
</dbReference>
<feature type="domain" description="DnaB/C C-terminal" evidence="2">
    <location>
        <begin position="168"/>
        <end position="238"/>
    </location>
</feature>
<dbReference type="InterPro" id="IPR053162">
    <property type="entry name" value="DnaD"/>
</dbReference>